<evidence type="ECO:0000259" key="1">
    <source>
        <dbReference type="PROSITE" id="PS50943"/>
    </source>
</evidence>
<dbReference type="CDD" id="cd00093">
    <property type="entry name" value="HTH_XRE"/>
    <property type="match status" value="1"/>
</dbReference>
<evidence type="ECO:0000313" key="3">
    <source>
        <dbReference type="Proteomes" id="UP000178023"/>
    </source>
</evidence>
<dbReference type="Proteomes" id="UP000178023">
    <property type="component" value="Unassembled WGS sequence"/>
</dbReference>
<comment type="caution">
    <text evidence="2">The sequence shown here is derived from an EMBL/GenBank/DDBJ whole genome shotgun (WGS) entry which is preliminary data.</text>
</comment>
<dbReference type="GO" id="GO:0003677">
    <property type="term" value="F:DNA binding"/>
    <property type="evidence" value="ECO:0007669"/>
    <property type="project" value="InterPro"/>
</dbReference>
<name>A0A1F8F7C2_9BACT</name>
<evidence type="ECO:0000313" key="2">
    <source>
        <dbReference type="EMBL" id="OGN08470.1"/>
    </source>
</evidence>
<gene>
    <name evidence="2" type="ORF">A2750_02000</name>
</gene>
<dbReference type="Pfam" id="PF13560">
    <property type="entry name" value="HTH_31"/>
    <property type="match status" value="1"/>
</dbReference>
<sequence>MLKLHKFPPTKRGDIVNTGNEPWFDSGYLKLRTVRFVNGGLVVQFDNGDTVGVSVSDLNLPRHPDLGWNKAYLNEDGSVIIPGNPNFEIPGLTFRMLTDDAFAKHMQEQAVLQRKIVGARIRRMRERKNLTAEEVAVGADISLSELEKIENGESNLADNIGLLMLILNYMGYAPADLVKEQ</sequence>
<dbReference type="PROSITE" id="PS50943">
    <property type="entry name" value="HTH_CROC1"/>
    <property type="match status" value="1"/>
</dbReference>
<organism evidence="2 3">
    <name type="scientific">Candidatus Yanofskybacteria bacterium RIFCSPHIGHO2_01_FULL_45_42</name>
    <dbReference type="NCBI Taxonomy" id="1802671"/>
    <lineage>
        <taxon>Bacteria</taxon>
        <taxon>Candidatus Yanofskyibacteriota</taxon>
    </lineage>
</organism>
<dbReference type="EMBL" id="MGJL01000004">
    <property type="protein sequence ID" value="OGN08470.1"/>
    <property type="molecule type" value="Genomic_DNA"/>
</dbReference>
<dbReference type="InterPro" id="IPR001387">
    <property type="entry name" value="Cro/C1-type_HTH"/>
</dbReference>
<dbReference type="Gene3D" id="1.10.260.40">
    <property type="entry name" value="lambda repressor-like DNA-binding domains"/>
    <property type="match status" value="1"/>
</dbReference>
<feature type="domain" description="HTH cro/C1-type" evidence="1">
    <location>
        <begin position="121"/>
        <end position="177"/>
    </location>
</feature>
<dbReference type="InterPro" id="IPR010982">
    <property type="entry name" value="Lambda_DNA-bd_dom_sf"/>
</dbReference>
<dbReference type="SMART" id="SM00530">
    <property type="entry name" value="HTH_XRE"/>
    <property type="match status" value="1"/>
</dbReference>
<dbReference type="AlphaFoldDB" id="A0A1F8F7C2"/>
<protein>
    <recommendedName>
        <fullName evidence="1">HTH cro/C1-type domain-containing protein</fullName>
    </recommendedName>
</protein>
<proteinExistence type="predicted"/>
<reference evidence="2 3" key="1">
    <citation type="journal article" date="2016" name="Nat. Commun.">
        <title>Thousands of microbial genomes shed light on interconnected biogeochemical processes in an aquifer system.</title>
        <authorList>
            <person name="Anantharaman K."/>
            <person name="Brown C.T."/>
            <person name="Hug L.A."/>
            <person name="Sharon I."/>
            <person name="Castelle C.J."/>
            <person name="Probst A.J."/>
            <person name="Thomas B.C."/>
            <person name="Singh A."/>
            <person name="Wilkins M.J."/>
            <person name="Karaoz U."/>
            <person name="Brodie E.L."/>
            <person name="Williams K.H."/>
            <person name="Hubbard S.S."/>
            <person name="Banfield J.F."/>
        </authorList>
    </citation>
    <scope>NUCLEOTIDE SEQUENCE [LARGE SCALE GENOMIC DNA]</scope>
</reference>
<accession>A0A1F8F7C2</accession>
<dbReference type="SUPFAM" id="SSF47413">
    <property type="entry name" value="lambda repressor-like DNA-binding domains"/>
    <property type="match status" value="1"/>
</dbReference>